<reference evidence="1" key="2">
    <citation type="submission" date="2020-09" db="EMBL/GenBank/DDBJ databases">
        <authorList>
            <person name="Sun Q."/>
            <person name="Ohkuma M."/>
        </authorList>
    </citation>
    <scope>NUCLEOTIDE SEQUENCE</scope>
    <source>
        <strain evidence="1">JCM 3051</strain>
    </source>
</reference>
<gene>
    <name evidence="1" type="ORF">GCM10010102_06300</name>
</gene>
<comment type="caution">
    <text evidence="1">The sequence shown here is derived from an EMBL/GenBank/DDBJ whole genome shotgun (WGS) entry which is preliminary data.</text>
</comment>
<protein>
    <recommendedName>
        <fullName evidence="3">DUF559 domain-containing protein</fullName>
    </recommendedName>
</protein>
<keyword evidence="2" id="KW-1185">Reference proteome</keyword>
<name>A0A8H9L1G7_9MICO</name>
<proteinExistence type="predicted"/>
<evidence type="ECO:0000313" key="2">
    <source>
        <dbReference type="Proteomes" id="UP000655589"/>
    </source>
</evidence>
<sequence>MQGLPRTIRPEVVPPDGRWRRDRDGVTFRTVSTTAATRFAGDWQIASVIDALSLGIGQMCREDAVAVMDDLLRTRAATPVELAQAHDLARGHRGIQAAHPWWQLADGRAESPLESRARLACLDAGIGPDALQLDILGSGGAHLGRIDLAWLLPDGTWLLVEIDGAAVHGAPDAVYRDRARQNGLVTAGGSRLLRFTARDVRTSMAGEIAALLRAAGWRPGRYPDDGKPVRLGVPTIAPGRL</sequence>
<dbReference type="EMBL" id="BMPT01000002">
    <property type="protein sequence ID" value="GGM13460.1"/>
    <property type="molecule type" value="Genomic_DNA"/>
</dbReference>
<reference evidence="1" key="1">
    <citation type="journal article" date="2014" name="Int. J. Syst. Evol. Microbiol.">
        <title>Complete genome sequence of Corynebacterium casei LMG S-19264T (=DSM 44701T), isolated from a smear-ripened cheese.</title>
        <authorList>
            <consortium name="US DOE Joint Genome Institute (JGI-PGF)"/>
            <person name="Walter F."/>
            <person name="Albersmeier A."/>
            <person name="Kalinowski J."/>
            <person name="Ruckert C."/>
        </authorList>
    </citation>
    <scope>NUCLEOTIDE SEQUENCE</scope>
    <source>
        <strain evidence="1">JCM 3051</strain>
    </source>
</reference>
<accession>A0A8H9L1G7</accession>
<dbReference type="AlphaFoldDB" id="A0A8H9L1G7"/>
<dbReference type="Proteomes" id="UP000655589">
    <property type="component" value="Unassembled WGS sequence"/>
</dbReference>
<evidence type="ECO:0000313" key="1">
    <source>
        <dbReference type="EMBL" id="GGM13460.1"/>
    </source>
</evidence>
<organism evidence="1 2">
    <name type="scientific">Promicromonospora citrea</name>
    <dbReference type="NCBI Taxonomy" id="43677"/>
    <lineage>
        <taxon>Bacteria</taxon>
        <taxon>Bacillati</taxon>
        <taxon>Actinomycetota</taxon>
        <taxon>Actinomycetes</taxon>
        <taxon>Micrococcales</taxon>
        <taxon>Promicromonosporaceae</taxon>
        <taxon>Promicromonospora</taxon>
    </lineage>
</organism>
<evidence type="ECO:0008006" key="3">
    <source>
        <dbReference type="Google" id="ProtNLM"/>
    </source>
</evidence>